<keyword evidence="2" id="KW-0680">Restriction system</keyword>
<evidence type="ECO:0000256" key="3">
    <source>
        <dbReference type="ARBA" id="ARBA00023125"/>
    </source>
</evidence>
<evidence type="ECO:0000259" key="4">
    <source>
        <dbReference type="Pfam" id="PF01420"/>
    </source>
</evidence>
<organism evidence="5 6">
    <name type="scientific">Oceanospirillum linum</name>
    <dbReference type="NCBI Taxonomy" id="966"/>
    <lineage>
        <taxon>Bacteria</taxon>
        <taxon>Pseudomonadati</taxon>
        <taxon>Pseudomonadota</taxon>
        <taxon>Gammaproteobacteria</taxon>
        <taxon>Oceanospirillales</taxon>
        <taxon>Oceanospirillaceae</taxon>
        <taxon>Oceanospirillum</taxon>
    </lineage>
</organism>
<comment type="caution">
    <text evidence="5">The sequence shown here is derived from an EMBL/GenBank/DDBJ whole genome shotgun (WGS) entry which is preliminary data.</text>
</comment>
<evidence type="ECO:0000313" key="6">
    <source>
        <dbReference type="Proteomes" id="UP000190064"/>
    </source>
</evidence>
<dbReference type="CDD" id="cd17246">
    <property type="entry name" value="RMtype1_S_SonII-TRD2-CR2_like"/>
    <property type="match status" value="1"/>
</dbReference>
<evidence type="ECO:0000313" key="5">
    <source>
        <dbReference type="EMBL" id="OOV86933.1"/>
    </source>
</evidence>
<dbReference type="InterPro" id="IPR000055">
    <property type="entry name" value="Restrct_endonuc_typeI_TRD"/>
</dbReference>
<feature type="domain" description="Type I restriction modification DNA specificity" evidence="4">
    <location>
        <begin position="9"/>
        <end position="182"/>
    </location>
</feature>
<accession>A0A1T1HAT3</accession>
<keyword evidence="3" id="KW-0238">DNA-binding</keyword>
<dbReference type="PANTHER" id="PTHR30408">
    <property type="entry name" value="TYPE-1 RESTRICTION ENZYME ECOKI SPECIFICITY PROTEIN"/>
    <property type="match status" value="1"/>
</dbReference>
<dbReference type="Proteomes" id="UP000190064">
    <property type="component" value="Unassembled WGS sequence"/>
</dbReference>
<dbReference type="EMBL" id="MTSD02000004">
    <property type="protein sequence ID" value="OOV86933.1"/>
    <property type="molecule type" value="Genomic_DNA"/>
</dbReference>
<dbReference type="Gene3D" id="3.90.220.20">
    <property type="entry name" value="DNA methylase specificity domains"/>
    <property type="match status" value="2"/>
</dbReference>
<keyword evidence="6" id="KW-1185">Reference proteome</keyword>
<dbReference type="GO" id="GO:0003677">
    <property type="term" value="F:DNA binding"/>
    <property type="evidence" value="ECO:0007669"/>
    <property type="project" value="UniProtKB-KW"/>
</dbReference>
<dbReference type="InterPro" id="IPR044946">
    <property type="entry name" value="Restrct_endonuc_typeI_TRD_sf"/>
</dbReference>
<dbReference type="STRING" id="966.BTA35_0211635"/>
<evidence type="ECO:0000256" key="2">
    <source>
        <dbReference type="ARBA" id="ARBA00022747"/>
    </source>
</evidence>
<dbReference type="PANTHER" id="PTHR30408:SF13">
    <property type="entry name" value="TYPE I RESTRICTION ENZYME HINDI SPECIFICITY SUBUNIT"/>
    <property type="match status" value="1"/>
</dbReference>
<dbReference type="SUPFAM" id="SSF116734">
    <property type="entry name" value="DNA methylase specificity domain"/>
    <property type="match status" value="2"/>
</dbReference>
<dbReference type="REBASE" id="203499">
    <property type="entry name" value="S.Oli11336ORF211640P"/>
</dbReference>
<dbReference type="RefSeq" id="WP_078319988.1">
    <property type="nucleotide sequence ID" value="NZ_FXTS01000005.1"/>
</dbReference>
<protein>
    <recommendedName>
        <fullName evidence="4">Type I restriction modification DNA specificity domain-containing protein</fullName>
    </recommendedName>
</protein>
<comment type="similarity">
    <text evidence="1">Belongs to the type-I restriction system S methylase family.</text>
</comment>
<name>A0A1T1HAT3_OCELI</name>
<sequence>MGSESLVTARLDELCELIVDCPHSTPKWTASGYVVLRNQNIRNGELDLSSASFTDEAGYKSRIKRAVPQAGDIVITREAPMGEVCIIPDGLQCCLGQRQVLLRPKNDVSSEYLYWALQSPFVKHQISWNEGTGTTVSNIRIPVLKAFLIPRWAGQEKFIAEQLNAISNKITLNRQINQTLEQMAQALFKSWFVDFDPVIDNALAAGNPIPDELQPRAEQRKALRLNATGEDGYKPLPESVRALFPDAFEESELGWVPEGWGLKAVSDAITVNPKVKLTKGTVAKFVDMKALPTSGYSIEDVSEKAYSGGAKFEKNDILLARITPCLQNGKTGFVDFLDDEAVGFGSTEFIVLRGNERLDATYVACLARDESFRLHAMQSMVGSSGRQRVQNSCFDSYYVSVPTENVMKAFVDFTKPAFAKLKINANESRSLTNLRDTLLPKLISGELQLDQLPDVVA</sequence>
<reference evidence="5" key="1">
    <citation type="submission" date="2017-02" db="EMBL/GenBank/DDBJ databases">
        <title>Draft Genome Sequence of the Salt Water Bacterium Oceanospirillum linum ATCC 11336.</title>
        <authorList>
            <person name="Trachtenberg A.M."/>
            <person name="Carney J.G."/>
            <person name="Linnane J.D."/>
            <person name="Rheaume B.A."/>
            <person name="Pitts N.L."/>
            <person name="Mykles D.L."/>
            <person name="Maclea K.S."/>
        </authorList>
    </citation>
    <scope>NUCLEOTIDE SEQUENCE [LARGE SCALE GENOMIC DNA]</scope>
    <source>
        <strain evidence="5">ATCC 11336</strain>
    </source>
</reference>
<gene>
    <name evidence="5" type="ORF">BTA35_0211635</name>
</gene>
<proteinExistence type="inferred from homology"/>
<dbReference type="Pfam" id="PF01420">
    <property type="entry name" value="Methylase_S"/>
    <property type="match status" value="1"/>
</dbReference>
<dbReference type="GO" id="GO:0009307">
    <property type="term" value="P:DNA restriction-modification system"/>
    <property type="evidence" value="ECO:0007669"/>
    <property type="project" value="UniProtKB-KW"/>
</dbReference>
<dbReference type="CDD" id="cd17260">
    <property type="entry name" value="RMtype1_S_EcoEI-TRD1-CR1_like"/>
    <property type="match status" value="1"/>
</dbReference>
<dbReference type="AlphaFoldDB" id="A0A1T1HAT3"/>
<dbReference type="InterPro" id="IPR052021">
    <property type="entry name" value="Type-I_RS_S_subunit"/>
</dbReference>
<evidence type="ECO:0000256" key="1">
    <source>
        <dbReference type="ARBA" id="ARBA00010923"/>
    </source>
</evidence>